<dbReference type="AlphaFoldDB" id="A0A847J4M8"/>
<evidence type="ECO:0000313" key="3">
    <source>
        <dbReference type="Proteomes" id="UP000559962"/>
    </source>
</evidence>
<dbReference type="PANTHER" id="PTHR38435:SF2">
    <property type="entry name" value="DUF871 DOMAIN-CONTAINING PROTEIN"/>
    <property type="match status" value="1"/>
</dbReference>
<feature type="domain" description="6-phospho-N-acetylmuramidase N-terminal" evidence="1">
    <location>
        <begin position="2"/>
        <end position="230"/>
    </location>
</feature>
<name>A0A847J4M8_9LACT</name>
<protein>
    <submittedName>
        <fullName evidence="2">DUF871 domain-containing protein</fullName>
    </submittedName>
</protein>
<dbReference type="Gene3D" id="3.20.20.70">
    <property type="entry name" value="Aldolase class I"/>
    <property type="match status" value="1"/>
</dbReference>
<dbReference type="InterPro" id="IPR043797">
    <property type="entry name" value="MupG_N"/>
</dbReference>
<sequence>MYGFSIFMNTDLDETKRSYIKKMANSGFEGIFTSMHIPEDDVTLYKKRLCDLGKLAQSLHLKLMVDISGDALNRSGFSFEDLEELKAIGVTGLRMDYHISNDTISKASQSITISLNASTITQKDIDELKEKQANFKQLEAWHNYYPRPETGLSHTDFIEKNIFLKQHGFKVMAFVPGDANLRHPLYLGLPTLEAHRSLHPLAALMDMVKMSVEHIYIGDGGLKEITARQFCHYIKEQTVLL</sequence>
<dbReference type="Pfam" id="PF19200">
    <property type="entry name" value="MupG_N"/>
    <property type="match status" value="1"/>
</dbReference>
<dbReference type="Proteomes" id="UP000559962">
    <property type="component" value="Unassembled WGS sequence"/>
</dbReference>
<dbReference type="InterPro" id="IPR008589">
    <property type="entry name" value="MupG"/>
</dbReference>
<reference evidence="2 3" key="1">
    <citation type="journal article" date="2020" name="Biotechnol. Biofuels">
        <title>New insights from the biogas microbiome by comprehensive genome-resolved metagenomics of nearly 1600 species originating from multiple anaerobic digesters.</title>
        <authorList>
            <person name="Campanaro S."/>
            <person name="Treu L."/>
            <person name="Rodriguez-R L.M."/>
            <person name="Kovalovszki A."/>
            <person name="Ziels R.M."/>
            <person name="Maus I."/>
            <person name="Zhu X."/>
            <person name="Kougias P.G."/>
            <person name="Basile A."/>
            <person name="Luo G."/>
            <person name="Schluter A."/>
            <person name="Konstantinidis K.T."/>
            <person name="Angelidaki I."/>
        </authorList>
    </citation>
    <scope>NUCLEOTIDE SEQUENCE [LARGE SCALE GENOMIC DNA]</scope>
    <source>
        <strain evidence="2">AS27yjCOA_61</strain>
    </source>
</reference>
<gene>
    <name evidence="2" type="ORF">GX453_05640</name>
</gene>
<evidence type="ECO:0000259" key="1">
    <source>
        <dbReference type="Pfam" id="PF19200"/>
    </source>
</evidence>
<dbReference type="InterPro" id="IPR013785">
    <property type="entry name" value="Aldolase_TIM"/>
</dbReference>
<accession>A0A847J4M8</accession>
<organism evidence="2 3">
    <name type="scientific">Pseudolactococcus chungangensis</name>
    <dbReference type="NCBI Taxonomy" id="451457"/>
    <lineage>
        <taxon>Bacteria</taxon>
        <taxon>Bacillati</taxon>
        <taxon>Bacillota</taxon>
        <taxon>Bacilli</taxon>
        <taxon>Lactobacillales</taxon>
        <taxon>Streptococcaceae</taxon>
        <taxon>Pseudolactococcus</taxon>
    </lineage>
</organism>
<evidence type="ECO:0000313" key="2">
    <source>
        <dbReference type="EMBL" id="NLH35490.1"/>
    </source>
</evidence>
<dbReference type="PANTHER" id="PTHR38435">
    <property type="match status" value="1"/>
</dbReference>
<dbReference type="InterPro" id="IPR017853">
    <property type="entry name" value="GH"/>
</dbReference>
<proteinExistence type="predicted"/>
<feature type="non-terminal residue" evidence="2">
    <location>
        <position position="241"/>
    </location>
</feature>
<comment type="caution">
    <text evidence="2">The sequence shown here is derived from an EMBL/GenBank/DDBJ whole genome shotgun (WGS) entry which is preliminary data.</text>
</comment>
<dbReference type="EMBL" id="JAAYVO010000072">
    <property type="protein sequence ID" value="NLH35490.1"/>
    <property type="molecule type" value="Genomic_DNA"/>
</dbReference>
<dbReference type="SUPFAM" id="SSF51445">
    <property type="entry name" value="(Trans)glycosidases"/>
    <property type="match status" value="1"/>
</dbReference>